<dbReference type="InterPro" id="IPR012336">
    <property type="entry name" value="Thioredoxin-like_fold"/>
</dbReference>
<evidence type="ECO:0000256" key="1">
    <source>
        <dbReference type="ARBA" id="ARBA00004196"/>
    </source>
</evidence>
<dbReference type="Proteomes" id="UP000199373">
    <property type="component" value="Unassembled WGS sequence"/>
</dbReference>
<keyword evidence="3" id="KW-1015">Disulfide bond</keyword>
<feature type="chain" id="PRO_5011583086" description="Thioredoxin domain-containing protein" evidence="5">
    <location>
        <begin position="21"/>
        <end position="494"/>
    </location>
</feature>
<evidence type="ECO:0000313" key="8">
    <source>
        <dbReference type="Proteomes" id="UP000199373"/>
    </source>
</evidence>
<keyword evidence="2" id="KW-0201">Cytochrome c-type biogenesis</keyword>
<organism evidence="7 8">
    <name type="scientific">Prevotella aff. ruminicola Tc2-24</name>
    <dbReference type="NCBI Taxonomy" id="81582"/>
    <lineage>
        <taxon>Bacteria</taxon>
        <taxon>Pseudomonadati</taxon>
        <taxon>Bacteroidota</taxon>
        <taxon>Bacteroidia</taxon>
        <taxon>Bacteroidales</taxon>
        <taxon>Prevotellaceae</taxon>
        <taxon>Prevotella</taxon>
    </lineage>
</organism>
<gene>
    <name evidence="7" type="ORF">SAMN04487850_0059</name>
</gene>
<sequence>MNKKTIITMMLALVTMTGLAQTKTATITGYSPALKDGMLALVYVDDNELPATIDTVQNGRFSLTVPVEEFTKSYIFLEGEGSPNSSRLIWLSPGVTVKMTGNDYLIPIWKVESSIPEQQTEDRLIEPCRDVLAELLKLNSDRAPWEKRGPVEIKRRKMEMDILPSLPVDAASINKLEDISIDVKSINITHNNSFPYMEQLKELEKSMAARAPKGFEEQLAEIHANIYPPHVLQVGEEIVDVELFDMRGEKHHLAEVFGQDNRYVLLDFWNLGCGPCIQSEPEIREVYEKMKGKLEIISINDNNLSAWQNHAFSKRIVWKNWNDGKKGKGINSLYCDINAWPYFVLISPDKRIVWKGMGYIPGSFMGLAEGLNGPKQDNTSYLSLAIRKVDASASGTTVSFRYYSPKIYGFGMSKGAYLEANGKKYRLTAADGIKLDDTNYTQVKASEATEGLLKDLFYTDFTLTFEPFDTMPSTFDFKEGDEKGDFVVRHVSLE</sequence>
<evidence type="ECO:0000256" key="3">
    <source>
        <dbReference type="ARBA" id="ARBA00023157"/>
    </source>
</evidence>
<keyword evidence="8" id="KW-1185">Reference proteome</keyword>
<dbReference type="GO" id="GO:0030313">
    <property type="term" value="C:cell envelope"/>
    <property type="evidence" value="ECO:0007669"/>
    <property type="project" value="UniProtKB-SubCell"/>
</dbReference>
<dbReference type="GO" id="GO:0017004">
    <property type="term" value="P:cytochrome complex assembly"/>
    <property type="evidence" value="ECO:0007669"/>
    <property type="project" value="UniProtKB-KW"/>
</dbReference>
<keyword evidence="5" id="KW-0732">Signal</keyword>
<evidence type="ECO:0000313" key="7">
    <source>
        <dbReference type="EMBL" id="SEV80375.1"/>
    </source>
</evidence>
<feature type="signal peptide" evidence="5">
    <location>
        <begin position="1"/>
        <end position="20"/>
    </location>
</feature>
<protein>
    <recommendedName>
        <fullName evidence="6">Thioredoxin domain-containing protein</fullName>
    </recommendedName>
</protein>
<feature type="domain" description="Thioredoxin" evidence="6">
    <location>
        <begin position="232"/>
        <end position="379"/>
    </location>
</feature>
<dbReference type="EMBL" id="FOIQ01000001">
    <property type="protein sequence ID" value="SEV80375.1"/>
    <property type="molecule type" value="Genomic_DNA"/>
</dbReference>
<dbReference type="Gene3D" id="3.40.30.10">
    <property type="entry name" value="Glutaredoxin"/>
    <property type="match status" value="1"/>
</dbReference>
<dbReference type="RefSeq" id="WP_091913963.1">
    <property type="nucleotide sequence ID" value="NZ_FOIQ01000001.1"/>
</dbReference>
<evidence type="ECO:0000256" key="2">
    <source>
        <dbReference type="ARBA" id="ARBA00022748"/>
    </source>
</evidence>
<dbReference type="InterPro" id="IPR013766">
    <property type="entry name" value="Thioredoxin_domain"/>
</dbReference>
<evidence type="ECO:0000256" key="5">
    <source>
        <dbReference type="SAM" id="SignalP"/>
    </source>
</evidence>
<name>A0A1I0LXU7_9BACT</name>
<accession>A0A1I0LXU7</accession>
<keyword evidence="4" id="KW-0676">Redox-active center</keyword>
<dbReference type="AlphaFoldDB" id="A0A1I0LXU7"/>
<dbReference type="PANTHER" id="PTHR42852">
    <property type="entry name" value="THIOL:DISULFIDE INTERCHANGE PROTEIN DSBE"/>
    <property type="match status" value="1"/>
</dbReference>
<dbReference type="CDD" id="cd02966">
    <property type="entry name" value="TlpA_like_family"/>
    <property type="match status" value="1"/>
</dbReference>
<reference evidence="7 8" key="1">
    <citation type="submission" date="2016-10" db="EMBL/GenBank/DDBJ databases">
        <authorList>
            <person name="de Groot N.N."/>
        </authorList>
    </citation>
    <scope>NUCLEOTIDE SEQUENCE [LARGE SCALE GENOMIC DNA]</scope>
    <source>
        <strain evidence="7 8">TC2-24</strain>
    </source>
</reference>
<dbReference type="InterPro" id="IPR036249">
    <property type="entry name" value="Thioredoxin-like_sf"/>
</dbReference>
<dbReference type="InterPro" id="IPR050553">
    <property type="entry name" value="Thioredoxin_ResA/DsbE_sf"/>
</dbReference>
<evidence type="ECO:0000256" key="4">
    <source>
        <dbReference type="ARBA" id="ARBA00023284"/>
    </source>
</evidence>
<comment type="subcellular location">
    <subcellularLocation>
        <location evidence="1">Cell envelope</location>
    </subcellularLocation>
</comment>
<dbReference type="PROSITE" id="PS51352">
    <property type="entry name" value="THIOREDOXIN_2"/>
    <property type="match status" value="1"/>
</dbReference>
<evidence type="ECO:0000259" key="6">
    <source>
        <dbReference type="PROSITE" id="PS51352"/>
    </source>
</evidence>
<dbReference type="PANTHER" id="PTHR42852:SF6">
    <property type="entry name" value="THIOL:DISULFIDE INTERCHANGE PROTEIN DSBE"/>
    <property type="match status" value="1"/>
</dbReference>
<dbReference type="SUPFAM" id="SSF52833">
    <property type="entry name" value="Thioredoxin-like"/>
    <property type="match status" value="1"/>
</dbReference>
<proteinExistence type="predicted"/>
<dbReference type="Pfam" id="PF13905">
    <property type="entry name" value="Thioredoxin_8"/>
    <property type="match status" value="1"/>
</dbReference>